<dbReference type="AlphaFoldDB" id="A0A9Q1BGK3"/>
<dbReference type="PANTHER" id="PTHR12360">
    <property type="entry name" value="NUCLEAR TRANSCRIPTION FACTOR, X-BOX BINDING 1 NFX1"/>
    <property type="match status" value="1"/>
</dbReference>
<keyword evidence="3" id="KW-1185">Reference proteome</keyword>
<dbReference type="SUPFAM" id="SSF82708">
    <property type="entry name" value="R3H domain"/>
    <property type="match status" value="1"/>
</dbReference>
<evidence type="ECO:0000259" key="1">
    <source>
        <dbReference type="PROSITE" id="PS51061"/>
    </source>
</evidence>
<evidence type="ECO:0000313" key="3">
    <source>
        <dbReference type="Proteomes" id="UP001152320"/>
    </source>
</evidence>
<reference evidence="2" key="1">
    <citation type="submission" date="2021-10" db="EMBL/GenBank/DDBJ databases">
        <title>Tropical sea cucumber genome reveals ecological adaptation and Cuvierian tubules defense mechanism.</title>
        <authorList>
            <person name="Chen T."/>
        </authorList>
    </citation>
    <scope>NUCLEOTIDE SEQUENCE</scope>
    <source>
        <strain evidence="2">Nanhai2018</strain>
        <tissue evidence="2">Muscle</tissue>
    </source>
</reference>
<dbReference type="Pfam" id="PF01424">
    <property type="entry name" value="R3H"/>
    <property type="match status" value="1"/>
</dbReference>
<name>A0A9Q1BGK3_HOLLE</name>
<dbReference type="GO" id="GO:0000122">
    <property type="term" value="P:negative regulation of transcription by RNA polymerase II"/>
    <property type="evidence" value="ECO:0007669"/>
    <property type="project" value="TreeGrafter"/>
</dbReference>
<dbReference type="Proteomes" id="UP001152320">
    <property type="component" value="Chromosome 18"/>
</dbReference>
<dbReference type="InterPro" id="IPR036867">
    <property type="entry name" value="R3H_dom_sf"/>
</dbReference>
<dbReference type="PROSITE" id="PS51061">
    <property type="entry name" value="R3H"/>
    <property type="match status" value="1"/>
</dbReference>
<proteinExistence type="predicted"/>
<dbReference type="EMBL" id="JAIZAY010000018">
    <property type="protein sequence ID" value="KAJ8024888.1"/>
    <property type="molecule type" value="Genomic_DNA"/>
</dbReference>
<accession>A0A9Q1BGK3</accession>
<dbReference type="SMART" id="SM00393">
    <property type="entry name" value="R3H"/>
    <property type="match status" value="1"/>
</dbReference>
<dbReference type="GO" id="GO:0000977">
    <property type="term" value="F:RNA polymerase II transcription regulatory region sequence-specific DNA binding"/>
    <property type="evidence" value="ECO:0007669"/>
    <property type="project" value="TreeGrafter"/>
</dbReference>
<sequence>MVWSYCKAKVEMKCSCGNLSETVMCMSGANDSTLNPAIQRASSAAVASKTGEGVDITEMMGRRRVLECNEKCAVIERNRRLAEALNLKDAELRPEAGAPQYTEFLKEMARKNPSSVSSIEKGLSNLVQSVQDSKFSSRSHSFPCMNRDMRRMIHELAEFYGCQTQSYDQEPNKNVVALARKDKCRLPNMTLSSVVQRERFPKVPMPIPHHRNMDISSSYTTHDAYLSLPFIPRSPCLILLFVRKGLGCCATSGLCTTP</sequence>
<organism evidence="2 3">
    <name type="scientific">Holothuria leucospilota</name>
    <name type="common">Black long sea cucumber</name>
    <name type="synonym">Mertensiothuria leucospilota</name>
    <dbReference type="NCBI Taxonomy" id="206669"/>
    <lineage>
        <taxon>Eukaryota</taxon>
        <taxon>Metazoa</taxon>
        <taxon>Echinodermata</taxon>
        <taxon>Eleutherozoa</taxon>
        <taxon>Echinozoa</taxon>
        <taxon>Holothuroidea</taxon>
        <taxon>Aspidochirotacea</taxon>
        <taxon>Aspidochirotida</taxon>
        <taxon>Holothuriidae</taxon>
        <taxon>Holothuria</taxon>
    </lineage>
</organism>
<dbReference type="InterPro" id="IPR001374">
    <property type="entry name" value="R3H_dom"/>
</dbReference>
<dbReference type="GO" id="GO:0005634">
    <property type="term" value="C:nucleus"/>
    <property type="evidence" value="ECO:0007669"/>
    <property type="project" value="TreeGrafter"/>
</dbReference>
<gene>
    <name evidence="2" type="ORF">HOLleu_34931</name>
</gene>
<comment type="caution">
    <text evidence="2">The sequence shown here is derived from an EMBL/GenBank/DDBJ whole genome shotgun (WGS) entry which is preliminary data.</text>
</comment>
<dbReference type="OrthoDB" id="6512771at2759"/>
<evidence type="ECO:0000313" key="2">
    <source>
        <dbReference type="EMBL" id="KAJ8024888.1"/>
    </source>
</evidence>
<dbReference type="InterPro" id="IPR034078">
    <property type="entry name" value="NFX1_fam"/>
</dbReference>
<dbReference type="Gene3D" id="3.30.1370.50">
    <property type="entry name" value="R3H-like domain"/>
    <property type="match status" value="1"/>
</dbReference>
<feature type="domain" description="R3H" evidence="1">
    <location>
        <begin position="113"/>
        <end position="181"/>
    </location>
</feature>
<protein>
    <submittedName>
        <fullName evidence="2">Transcriptional repressor NF-X1</fullName>
    </submittedName>
</protein>
<dbReference type="GO" id="GO:0000981">
    <property type="term" value="F:DNA-binding transcription factor activity, RNA polymerase II-specific"/>
    <property type="evidence" value="ECO:0007669"/>
    <property type="project" value="TreeGrafter"/>
</dbReference>
<dbReference type="PANTHER" id="PTHR12360:SF12">
    <property type="entry name" value="TRANSCRIPTIONAL REPRESSOR NF-X1"/>
    <property type="match status" value="1"/>
</dbReference>